<comment type="caution">
    <text evidence="2">The sequence shown here is derived from an EMBL/GenBank/DDBJ whole genome shotgun (WGS) entry which is preliminary data.</text>
</comment>
<evidence type="ECO:0000313" key="2">
    <source>
        <dbReference type="EMBL" id="MFC1572326.1"/>
    </source>
</evidence>
<dbReference type="InterPro" id="IPR025965">
    <property type="entry name" value="FlgD/Vpr_Ig-like"/>
</dbReference>
<organism evidence="2 3">
    <name type="scientific">Eiseniibacteriota bacterium</name>
    <dbReference type="NCBI Taxonomy" id="2212470"/>
    <lineage>
        <taxon>Bacteria</taxon>
        <taxon>Candidatus Eiseniibacteriota</taxon>
    </lineage>
</organism>
<reference evidence="2 3" key="1">
    <citation type="submission" date="2024-09" db="EMBL/GenBank/DDBJ databases">
        <authorList>
            <person name="D'Angelo T."/>
        </authorList>
    </citation>
    <scope>NUCLEOTIDE SEQUENCE [LARGE SCALE GENOMIC DNA]</scope>
    <source>
        <strain evidence="2">SAG AM-320-E07</strain>
    </source>
</reference>
<evidence type="ECO:0000313" key="3">
    <source>
        <dbReference type="Proteomes" id="UP001593833"/>
    </source>
</evidence>
<dbReference type="Gene3D" id="2.60.120.260">
    <property type="entry name" value="Galactose-binding domain-like"/>
    <property type="match status" value="1"/>
</dbReference>
<feature type="non-terminal residue" evidence="2">
    <location>
        <position position="1"/>
    </location>
</feature>
<dbReference type="Pfam" id="PF13860">
    <property type="entry name" value="FlgD_ig"/>
    <property type="match status" value="1"/>
</dbReference>
<dbReference type="EMBL" id="JBHPKH010000012">
    <property type="protein sequence ID" value="MFC1572326.1"/>
    <property type="molecule type" value="Genomic_DNA"/>
</dbReference>
<dbReference type="Gene3D" id="2.60.40.4070">
    <property type="match status" value="1"/>
</dbReference>
<name>A0ABV6YJL0_UNCEI</name>
<proteinExistence type="predicted"/>
<accession>A0ABV6YJL0</accession>
<gene>
    <name evidence="2" type="ORF">ACFL6M_01885</name>
</gene>
<keyword evidence="3" id="KW-1185">Reference proteome</keyword>
<protein>
    <submittedName>
        <fullName evidence="2">FlgD immunoglobulin-like domain containing protein</fullName>
    </submittedName>
</protein>
<evidence type="ECO:0000259" key="1">
    <source>
        <dbReference type="Pfam" id="PF13860"/>
    </source>
</evidence>
<feature type="domain" description="FlgD/Vpr Ig-like" evidence="1">
    <location>
        <begin position="397"/>
        <end position="453"/>
    </location>
</feature>
<sequence length="471" mass="49779">DVQGQLETADPFVDVIVSAADFGTILGGGGSASNAVPFVFSVNPEVPDQHEIVFDLLVSELPDTLELALTAHAPDLRVVAYEIDDSAGGNGNGIAEAGESIALDITVANEGSVAVSAVQGSLTGGQYLDADPAPVAYGELVPEGSVTGGPFGVVVSPSSPDPYTTHLSLLLEDSGTYSRSRTIAFGIGNIFSDDMEVGGAAWIHYPSGVEYGDEWHLETYRNHTHDGATSWKCGGAGAVDYSSNLYSILESSPFVLPQLSTLTFWHWMDAEVSGTYQGYCYDGGLVEISIEGGVWEQITPEGGYPYLMRPGSNPLPEDTPVFSGSHGWEEASFNLAGYAGNARIRFVFASDAAETGEGWYVDDVQLQLGFSGVEETSRVEGLQLSLARSNPARQGASFELALPEAGWVAVNIYDAAGRRIRTLLDAALQAGVHPLVWDGHDARGVPAGAGVYWADARVADQRLAVRIVVAR</sequence>
<dbReference type="Proteomes" id="UP001593833">
    <property type="component" value="Unassembled WGS sequence"/>
</dbReference>